<dbReference type="Proteomes" id="UP000070319">
    <property type="component" value="Unassembled WGS sequence"/>
</dbReference>
<accession>A0A139KZ59</accession>
<dbReference type="EMBL" id="LTDF01000148">
    <property type="protein sequence ID" value="KXT44473.1"/>
    <property type="molecule type" value="Genomic_DNA"/>
</dbReference>
<sequence>MDDVIRKRATPFASEATPSSLKGYTIFQKGCSLVKKRSIFLYFKEDKQRNLIIDFMGIYYICN</sequence>
<name>A0A139KZ59_9BACE</name>
<protein>
    <submittedName>
        <fullName evidence="1">Uncharacterized protein</fullName>
    </submittedName>
</protein>
<dbReference type="AlphaFoldDB" id="A0A139KZ59"/>
<proteinExistence type="predicted"/>
<dbReference type="PATRIC" id="fig|329854.7.peg.3925"/>
<reference evidence="1 2" key="1">
    <citation type="submission" date="2016-02" db="EMBL/GenBank/DDBJ databases">
        <authorList>
            <person name="Wen L."/>
            <person name="He K."/>
            <person name="Yang H."/>
        </authorList>
    </citation>
    <scope>NUCLEOTIDE SEQUENCE [LARGE SCALE GENOMIC DNA]</scope>
    <source>
        <strain evidence="1 2">KLE1704</strain>
    </source>
</reference>
<gene>
    <name evidence="1" type="ORF">HMPREF2531_03855</name>
</gene>
<evidence type="ECO:0000313" key="1">
    <source>
        <dbReference type="EMBL" id="KXT44473.1"/>
    </source>
</evidence>
<comment type="caution">
    <text evidence="1">The sequence shown here is derived from an EMBL/GenBank/DDBJ whole genome shotgun (WGS) entry which is preliminary data.</text>
</comment>
<evidence type="ECO:0000313" key="2">
    <source>
        <dbReference type="Proteomes" id="UP000070319"/>
    </source>
</evidence>
<organism evidence="1">
    <name type="scientific">Bacteroides intestinalis</name>
    <dbReference type="NCBI Taxonomy" id="329854"/>
    <lineage>
        <taxon>Bacteria</taxon>
        <taxon>Pseudomonadati</taxon>
        <taxon>Bacteroidota</taxon>
        <taxon>Bacteroidia</taxon>
        <taxon>Bacteroidales</taxon>
        <taxon>Bacteroidaceae</taxon>
        <taxon>Bacteroides</taxon>
    </lineage>
</organism>